<dbReference type="Proteomes" id="UP000474159">
    <property type="component" value="Unassembled WGS sequence"/>
</dbReference>
<proteinExistence type="predicted"/>
<organism evidence="2 3">
    <name type="scientific">Methylobacterium soli</name>
    <dbReference type="NCBI Taxonomy" id="553447"/>
    <lineage>
        <taxon>Bacteria</taxon>
        <taxon>Pseudomonadati</taxon>
        <taxon>Pseudomonadota</taxon>
        <taxon>Alphaproteobacteria</taxon>
        <taxon>Hyphomicrobiales</taxon>
        <taxon>Methylobacteriaceae</taxon>
        <taxon>Methylobacterium</taxon>
    </lineage>
</organism>
<evidence type="ECO:0000313" key="2">
    <source>
        <dbReference type="EMBL" id="KAB1078705.1"/>
    </source>
</evidence>
<evidence type="ECO:0000313" key="3">
    <source>
        <dbReference type="Proteomes" id="UP000474159"/>
    </source>
</evidence>
<feature type="region of interest" description="Disordered" evidence="1">
    <location>
        <begin position="1"/>
        <end position="135"/>
    </location>
</feature>
<name>A0A6L3SZC5_9HYPH</name>
<keyword evidence="3" id="KW-1185">Reference proteome</keyword>
<protein>
    <submittedName>
        <fullName evidence="2">Uncharacterized protein</fullName>
    </submittedName>
</protein>
<feature type="compositionally biased region" description="Basic and acidic residues" evidence="1">
    <location>
        <begin position="90"/>
        <end position="110"/>
    </location>
</feature>
<dbReference type="AlphaFoldDB" id="A0A6L3SZC5"/>
<evidence type="ECO:0000256" key="1">
    <source>
        <dbReference type="SAM" id="MobiDB-lite"/>
    </source>
</evidence>
<comment type="caution">
    <text evidence="2">The sequence shown here is derived from an EMBL/GenBank/DDBJ whole genome shotgun (WGS) entry which is preliminary data.</text>
</comment>
<feature type="compositionally biased region" description="Low complexity" evidence="1">
    <location>
        <begin position="62"/>
        <end position="75"/>
    </location>
</feature>
<gene>
    <name evidence="2" type="ORF">F6X53_13535</name>
</gene>
<reference evidence="2 3" key="1">
    <citation type="submission" date="2019-09" db="EMBL/GenBank/DDBJ databases">
        <title>YIM 48816 draft genome.</title>
        <authorList>
            <person name="Jiang L."/>
        </authorList>
    </citation>
    <scope>NUCLEOTIDE SEQUENCE [LARGE SCALE GENOMIC DNA]</scope>
    <source>
        <strain evidence="2 3">YIM 48816</strain>
    </source>
</reference>
<sequence length="135" mass="14616">MARSQASFRPRGAASAKVERGAGSGPEFARADEDLDRPGQDRPGFSSCERGFSILTRGVRTRLASANGSRSASARSPEETFGRARAPSRLRPEDRSRLRGTPSDRIEPRCSARGGWQGGGGRRPRRRREGGLHGL</sequence>
<feature type="compositionally biased region" description="Basic and acidic residues" evidence="1">
    <location>
        <begin position="29"/>
        <end position="40"/>
    </location>
</feature>
<accession>A0A6L3SZC5</accession>
<dbReference type="EMBL" id="VZZK01000012">
    <property type="protein sequence ID" value="KAB1078705.1"/>
    <property type="molecule type" value="Genomic_DNA"/>
</dbReference>